<accession>A0A8E6B6T5</accession>
<reference evidence="4" key="1">
    <citation type="submission" date="2021-05" db="EMBL/GenBank/DDBJ databases">
        <title>Complete genome sequence of the cellulolytic planctomycete Telmatocola sphagniphila SP2T and characterization of the first cellulase from planctomycetes.</title>
        <authorList>
            <person name="Rakitin A.L."/>
            <person name="Beletsky A.V."/>
            <person name="Naumoff D.G."/>
            <person name="Kulichevskaya I.S."/>
            <person name="Mardanov A.V."/>
            <person name="Ravin N.V."/>
            <person name="Dedysh S.N."/>
        </authorList>
    </citation>
    <scope>NUCLEOTIDE SEQUENCE</scope>
    <source>
        <strain evidence="4">SP2T</strain>
    </source>
</reference>
<dbReference type="SMART" id="SM00382">
    <property type="entry name" value="AAA"/>
    <property type="match status" value="1"/>
</dbReference>
<dbReference type="InterPro" id="IPR017871">
    <property type="entry name" value="ABC_transporter-like_CS"/>
</dbReference>
<dbReference type="Gene3D" id="3.40.50.300">
    <property type="entry name" value="P-loop containing nucleotide triphosphate hydrolases"/>
    <property type="match status" value="1"/>
</dbReference>
<dbReference type="SUPFAM" id="SSF52540">
    <property type="entry name" value="P-loop containing nucleoside triphosphate hydrolases"/>
    <property type="match status" value="1"/>
</dbReference>
<dbReference type="EMBL" id="CP074694">
    <property type="protein sequence ID" value="QVL32519.1"/>
    <property type="molecule type" value="Genomic_DNA"/>
</dbReference>
<dbReference type="InterPro" id="IPR027417">
    <property type="entry name" value="P-loop_NTPase"/>
</dbReference>
<evidence type="ECO:0000259" key="3">
    <source>
        <dbReference type="PROSITE" id="PS50893"/>
    </source>
</evidence>
<dbReference type="Pfam" id="PF00005">
    <property type="entry name" value="ABC_tran"/>
    <property type="match status" value="1"/>
</dbReference>
<feature type="domain" description="ABC transporter" evidence="3">
    <location>
        <begin position="6"/>
        <end position="236"/>
    </location>
</feature>
<dbReference type="KEGG" id="tsph:KIH39_00960"/>
<protein>
    <submittedName>
        <fullName evidence="4">ABC transporter ATP-binding protein</fullName>
    </submittedName>
</protein>
<dbReference type="GO" id="GO:0016887">
    <property type="term" value="F:ATP hydrolysis activity"/>
    <property type="evidence" value="ECO:0007669"/>
    <property type="project" value="InterPro"/>
</dbReference>
<proteinExistence type="predicted"/>
<evidence type="ECO:0000256" key="2">
    <source>
        <dbReference type="ARBA" id="ARBA00022840"/>
    </source>
</evidence>
<dbReference type="PROSITE" id="PS50893">
    <property type="entry name" value="ABC_TRANSPORTER_2"/>
    <property type="match status" value="1"/>
</dbReference>
<organism evidence="4 5">
    <name type="scientific">Telmatocola sphagniphila</name>
    <dbReference type="NCBI Taxonomy" id="1123043"/>
    <lineage>
        <taxon>Bacteria</taxon>
        <taxon>Pseudomonadati</taxon>
        <taxon>Planctomycetota</taxon>
        <taxon>Planctomycetia</taxon>
        <taxon>Gemmatales</taxon>
        <taxon>Gemmataceae</taxon>
    </lineage>
</organism>
<evidence type="ECO:0000256" key="1">
    <source>
        <dbReference type="ARBA" id="ARBA00022741"/>
    </source>
</evidence>
<name>A0A8E6B6T5_9BACT</name>
<keyword evidence="5" id="KW-1185">Reference proteome</keyword>
<keyword evidence="1" id="KW-0547">Nucleotide-binding</keyword>
<dbReference type="InterPro" id="IPR003593">
    <property type="entry name" value="AAA+_ATPase"/>
</dbReference>
<gene>
    <name evidence="4" type="ORF">KIH39_00960</name>
</gene>
<dbReference type="PANTHER" id="PTHR43582">
    <property type="entry name" value="LINEARMYCIN RESISTANCE ATP-BINDING PROTEIN LNRL"/>
    <property type="match status" value="1"/>
</dbReference>
<keyword evidence="2 4" id="KW-0067">ATP-binding</keyword>
<dbReference type="InterPro" id="IPR003439">
    <property type="entry name" value="ABC_transporter-like_ATP-bd"/>
</dbReference>
<dbReference type="PROSITE" id="PS00211">
    <property type="entry name" value="ABC_TRANSPORTER_1"/>
    <property type="match status" value="1"/>
</dbReference>
<evidence type="ECO:0000313" key="4">
    <source>
        <dbReference type="EMBL" id="QVL32519.1"/>
    </source>
</evidence>
<dbReference type="RefSeq" id="WP_213497411.1">
    <property type="nucleotide sequence ID" value="NZ_CP074694.1"/>
</dbReference>
<sequence length="311" mass="34357">MSTSFLSVRDIHKSYGSFAALKGVDFDVSEGEMFGLLGPNGAGKTTLLSILACLSDASKGEAILAGQKLSLSNRSVRHLIGIGTQELAIYGELTARENIRFFGKLYGLRDPQLKAREEEILRRIGLLDRAEDRAGTFSGGMKRRLNLGVAIVHSPKILYLDEPTTGVDPQSRNHIFEFVKELNRDGMTVIYTSHYMEEVQSLCPRIAIVDHGKVISCDTLPGLLRMLEGRITLRLGNYSSADLEALQAIPNLKLVENAAGSLQIDTADVAKSLIQIVRVLSQRNVELLELHTKEPTLEDVFLHLTDRTLRD</sequence>
<dbReference type="AlphaFoldDB" id="A0A8E6B6T5"/>
<dbReference type="Proteomes" id="UP000676194">
    <property type="component" value="Chromosome"/>
</dbReference>
<dbReference type="PANTHER" id="PTHR43582:SF2">
    <property type="entry name" value="LINEARMYCIN RESISTANCE ATP-BINDING PROTEIN LNRL"/>
    <property type="match status" value="1"/>
</dbReference>
<evidence type="ECO:0000313" key="5">
    <source>
        <dbReference type="Proteomes" id="UP000676194"/>
    </source>
</evidence>
<dbReference type="GO" id="GO:0005524">
    <property type="term" value="F:ATP binding"/>
    <property type="evidence" value="ECO:0007669"/>
    <property type="project" value="UniProtKB-KW"/>
</dbReference>